<evidence type="ECO:0000313" key="2">
    <source>
        <dbReference type="Proteomes" id="UP000480178"/>
    </source>
</evidence>
<dbReference type="AlphaFoldDB" id="A0A6C0GL36"/>
<organism evidence="1 2">
    <name type="scientific">Rhodocytophaga rosea</name>
    <dbReference type="NCBI Taxonomy" id="2704465"/>
    <lineage>
        <taxon>Bacteria</taxon>
        <taxon>Pseudomonadati</taxon>
        <taxon>Bacteroidota</taxon>
        <taxon>Cytophagia</taxon>
        <taxon>Cytophagales</taxon>
        <taxon>Rhodocytophagaceae</taxon>
        <taxon>Rhodocytophaga</taxon>
    </lineage>
</organism>
<accession>A0A6C0GL36</accession>
<keyword evidence="2" id="KW-1185">Reference proteome</keyword>
<gene>
    <name evidence="1" type="ORF">GXP67_19590</name>
</gene>
<dbReference type="KEGG" id="rhoz:GXP67_19590"/>
<dbReference type="Proteomes" id="UP000480178">
    <property type="component" value="Chromosome"/>
</dbReference>
<proteinExistence type="predicted"/>
<protein>
    <submittedName>
        <fullName evidence="1">Uncharacterized protein</fullName>
    </submittedName>
</protein>
<dbReference type="RefSeq" id="WP_162444697.1">
    <property type="nucleotide sequence ID" value="NZ_CP048222.1"/>
</dbReference>
<name>A0A6C0GL36_9BACT</name>
<evidence type="ECO:0000313" key="1">
    <source>
        <dbReference type="EMBL" id="QHT68689.1"/>
    </source>
</evidence>
<reference evidence="1 2" key="1">
    <citation type="submission" date="2020-01" db="EMBL/GenBank/DDBJ databases">
        <authorList>
            <person name="Kim M.K."/>
        </authorList>
    </citation>
    <scope>NUCLEOTIDE SEQUENCE [LARGE SCALE GENOMIC DNA]</scope>
    <source>
        <strain evidence="1 2">172606-1</strain>
    </source>
</reference>
<sequence length="125" mass="13973">MDNITLDITFQSDNAEIQAKQFKHYIEKQWIPDLEKIEVNRSEYKDGQMGVGEILGSVGVLIKAANEPLTELAKALRDYVKNKRTVATLKVGDKTMEISGEGQKVEEIVKLFLSSPEGSKTTDTK</sequence>
<dbReference type="EMBL" id="CP048222">
    <property type="protein sequence ID" value="QHT68689.1"/>
    <property type="molecule type" value="Genomic_DNA"/>
</dbReference>